<feature type="transmembrane region" description="Helical" evidence="13">
    <location>
        <begin position="268"/>
        <end position="286"/>
    </location>
</feature>
<dbReference type="STRING" id="77166.U4UAB8"/>
<feature type="transmembrane region" description="Helical" evidence="13">
    <location>
        <begin position="467"/>
        <end position="487"/>
    </location>
</feature>
<feature type="transmembrane region" description="Helical" evidence="13">
    <location>
        <begin position="395"/>
        <end position="414"/>
    </location>
</feature>
<dbReference type="InterPro" id="IPR007704">
    <property type="entry name" value="PIG-M"/>
</dbReference>
<dbReference type="EMBL" id="KB631968">
    <property type="protein sequence ID" value="ERL87546.1"/>
    <property type="molecule type" value="Genomic_DNA"/>
</dbReference>
<proteinExistence type="inferred from homology"/>
<evidence type="ECO:0000256" key="12">
    <source>
        <dbReference type="ARBA" id="ARBA00093608"/>
    </source>
</evidence>
<comment type="pathway">
    <text evidence="2 13">Glycolipid biosynthesis; glycosylphosphatidylinositol-anchor biosynthesis.</text>
</comment>
<feature type="transmembrane region" description="Helical" evidence="13">
    <location>
        <begin position="199"/>
        <end position="219"/>
    </location>
</feature>
<evidence type="ECO:0000256" key="6">
    <source>
        <dbReference type="ARBA" id="ARBA00022679"/>
    </source>
</evidence>
<evidence type="ECO:0000256" key="4">
    <source>
        <dbReference type="ARBA" id="ARBA00022502"/>
    </source>
</evidence>
<dbReference type="PANTHER" id="PTHR12886">
    <property type="entry name" value="PIG-M MANNOSYLTRANSFERASE"/>
    <property type="match status" value="1"/>
</dbReference>
<dbReference type="GO" id="GO:0004376">
    <property type="term" value="F:GPI mannosyltransferase activity"/>
    <property type="evidence" value="ECO:0007669"/>
    <property type="project" value="InterPro"/>
</dbReference>
<accession>U4UAB8</accession>
<evidence type="ECO:0000256" key="13">
    <source>
        <dbReference type="RuleBase" id="RU365064"/>
    </source>
</evidence>
<comment type="function">
    <text evidence="11 13">Catalytic subunit of the glycosylphosphatidylinositol-mannosyltransferase I complex which catalyzes the transfer of the first mannose, via an alpha-1,4 bond from a dolichol-phosphate-mannose (Dol-P-Man) to the glucosaminyl acyl phosphatidylinositol (GlcN-(acyl)PI) intermediate to generate alpha-D-Man-(1-&gt;4)-alpha-D-GlcN-(1-&gt;6)-(1-radyl,2-acyl-sn-glycero-3-phospho)-2-acyl-inositol and participates in the sixth step of the glycosylphosphatidylinositol-anchor biosynthesis.</text>
</comment>
<evidence type="ECO:0000256" key="1">
    <source>
        <dbReference type="ARBA" id="ARBA00004477"/>
    </source>
</evidence>
<feature type="transmembrane region" description="Helical" evidence="13">
    <location>
        <begin position="345"/>
        <end position="363"/>
    </location>
</feature>
<evidence type="ECO:0000313" key="15">
    <source>
        <dbReference type="Proteomes" id="UP000030742"/>
    </source>
</evidence>
<comment type="subcellular location">
    <subcellularLocation>
        <location evidence="1 13">Endoplasmic reticulum membrane</location>
        <topology evidence="1 13">Multi-pass membrane protein</topology>
    </subcellularLocation>
</comment>
<dbReference type="PANTHER" id="PTHR12886:SF0">
    <property type="entry name" value="GPI MANNOSYLTRANSFERASE 1"/>
    <property type="match status" value="1"/>
</dbReference>
<feature type="transmembrane region" description="Helical" evidence="13">
    <location>
        <begin position="136"/>
        <end position="157"/>
    </location>
</feature>
<evidence type="ECO:0000256" key="2">
    <source>
        <dbReference type="ARBA" id="ARBA00004687"/>
    </source>
</evidence>
<dbReference type="OrthoDB" id="3821113at2759"/>
<comment type="similarity">
    <text evidence="3 13">Belongs to the PIGM family.</text>
</comment>
<evidence type="ECO:0000256" key="5">
    <source>
        <dbReference type="ARBA" id="ARBA00022676"/>
    </source>
</evidence>
<name>U4UAB8_DENPD</name>
<keyword evidence="4 13" id="KW-0337">GPI-anchor biosynthesis</keyword>
<evidence type="ECO:0000256" key="9">
    <source>
        <dbReference type="ARBA" id="ARBA00022989"/>
    </source>
</evidence>
<feature type="transmembrane region" description="Helical" evidence="13">
    <location>
        <begin position="421"/>
        <end position="437"/>
    </location>
</feature>
<keyword evidence="6 13" id="KW-0808">Transferase</keyword>
<keyword evidence="7 13" id="KW-0812">Transmembrane</keyword>
<gene>
    <name evidence="14" type="ORF">D910_04937</name>
</gene>
<dbReference type="EC" id="2.4.1.-" evidence="13"/>
<evidence type="ECO:0000256" key="3">
    <source>
        <dbReference type="ARBA" id="ARBA00011071"/>
    </source>
</evidence>
<sequence>MESVSKAKQRFKQYPLIFGKCGKEASVYATCVLKQDNLMKDNCELASKPLCVLEKWFKADMVTHIIVSSMIRLCLVVYGAFHDQHYEVPYTDVDYKVFTDAARHVVQGGSPYDRHTFRYSPLIAILLTPNVFFHPMFGKIIFCEVDLVVAYFIRRLVYLNVFEWMSKYESYASEKAPLDAIEEKKPIKTRKRKGMPSKYNVKVQTAIYWAHRAMLFWLYNPLTMAISTRGNSDSIACLLVVLTLYGIQSNWHPFLVGLLHGFSVHFRIYPVIYSLLFFMYYSGFAYEFELPSFPQYKAIKSEKKTKKNKLAKRVDSGEVCRRNPESLKIFATSFWWYLWPNTQQLMLVMGAACSLLSLTGVFYYMYGYKFLYESLIYHLYLTAFVTMPMWFTGNFWQPILINLPPIVLILNFSFRYGLNKFSLNFGVLAQTIVFVIFNKVITSQYFVWIMGVLPLCIWQIKLSKAEVVAMTVIWFAAQGAWLVPAYLLEFRGEDTFLYIWIQSVSLFCAHIGIFGRLVKNFILPMGVLKNYNGRSLASSIFQSD</sequence>
<evidence type="ECO:0000256" key="10">
    <source>
        <dbReference type="ARBA" id="ARBA00023136"/>
    </source>
</evidence>
<organism evidence="14 15">
    <name type="scientific">Dendroctonus ponderosae</name>
    <name type="common">Mountain pine beetle</name>
    <dbReference type="NCBI Taxonomy" id="77166"/>
    <lineage>
        <taxon>Eukaryota</taxon>
        <taxon>Metazoa</taxon>
        <taxon>Ecdysozoa</taxon>
        <taxon>Arthropoda</taxon>
        <taxon>Hexapoda</taxon>
        <taxon>Insecta</taxon>
        <taxon>Pterygota</taxon>
        <taxon>Neoptera</taxon>
        <taxon>Endopterygota</taxon>
        <taxon>Coleoptera</taxon>
        <taxon>Polyphaga</taxon>
        <taxon>Cucujiformia</taxon>
        <taxon>Curculionidae</taxon>
        <taxon>Scolytinae</taxon>
        <taxon>Dendroctonus</taxon>
    </lineage>
</organism>
<feature type="transmembrane region" description="Helical" evidence="13">
    <location>
        <begin position="370"/>
        <end position="389"/>
    </location>
</feature>
<keyword evidence="9 13" id="KW-1133">Transmembrane helix</keyword>
<evidence type="ECO:0000256" key="11">
    <source>
        <dbReference type="ARBA" id="ARBA00093408"/>
    </source>
</evidence>
<feature type="transmembrane region" description="Helical" evidence="13">
    <location>
        <begin position="499"/>
        <end position="518"/>
    </location>
</feature>
<dbReference type="Proteomes" id="UP000030742">
    <property type="component" value="Unassembled WGS sequence"/>
</dbReference>
<dbReference type="UniPathway" id="UPA00196"/>
<dbReference type="GO" id="GO:0051751">
    <property type="term" value="F:alpha-1,4-mannosyltransferase activity"/>
    <property type="evidence" value="ECO:0007669"/>
    <property type="project" value="InterPro"/>
</dbReference>
<dbReference type="AlphaFoldDB" id="U4UAB8"/>
<keyword evidence="8 13" id="KW-0256">Endoplasmic reticulum</keyword>
<dbReference type="GO" id="GO:1990529">
    <property type="term" value="C:glycosylphosphatidylinositol-mannosyltransferase I complex"/>
    <property type="evidence" value="ECO:0007669"/>
    <property type="project" value="TreeGrafter"/>
</dbReference>
<reference evidence="14 15" key="1">
    <citation type="journal article" date="2013" name="Genome Biol.">
        <title>Draft genome of the mountain pine beetle, Dendroctonus ponderosae Hopkins, a major forest pest.</title>
        <authorList>
            <person name="Keeling C.I."/>
            <person name="Yuen M.M."/>
            <person name="Liao N.Y."/>
            <person name="Docking T.R."/>
            <person name="Chan S.K."/>
            <person name="Taylor G.A."/>
            <person name="Palmquist D.L."/>
            <person name="Jackman S.D."/>
            <person name="Nguyen A."/>
            <person name="Li M."/>
            <person name="Henderson H."/>
            <person name="Janes J.K."/>
            <person name="Zhao Y."/>
            <person name="Pandoh P."/>
            <person name="Moore R."/>
            <person name="Sperling F.A."/>
            <person name="Huber D.P."/>
            <person name="Birol I."/>
            <person name="Jones S.J."/>
            <person name="Bohlmann J."/>
        </authorList>
    </citation>
    <scope>NUCLEOTIDE SEQUENCE</scope>
</reference>
<protein>
    <recommendedName>
        <fullName evidence="12 13">GPI alpha-1,4-mannosyltransferase I, catalytic subunit</fullName>
        <ecNumber evidence="13">2.4.1.-</ecNumber>
    </recommendedName>
    <alternativeName>
        <fullName evidence="13">GPI mannosyltransferase I</fullName>
    </alternativeName>
</protein>
<evidence type="ECO:0000256" key="7">
    <source>
        <dbReference type="ARBA" id="ARBA00022692"/>
    </source>
</evidence>
<feature type="transmembrane region" description="Helical" evidence="13">
    <location>
        <begin position="62"/>
        <end position="81"/>
    </location>
</feature>
<keyword evidence="10 13" id="KW-0472">Membrane</keyword>
<dbReference type="GO" id="GO:0006506">
    <property type="term" value="P:GPI anchor biosynthetic process"/>
    <property type="evidence" value="ECO:0007669"/>
    <property type="project" value="UniProtKB-UniPathway"/>
</dbReference>
<dbReference type="Pfam" id="PF05007">
    <property type="entry name" value="Mannosyl_trans"/>
    <property type="match status" value="2"/>
</dbReference>
<evidence type="ECO:0000256" key="8">
    <source>
        <dbReference type="ARBA" id="ARBA00022824"/>
    </source>
</evidence>
<evidence type="ECO:0000313" key="14">
    <source>
        <dbReference type="EMBL" id="ERL87546.1"/>
    </source>
</evidence>
<keyword evidence="5 13" id="KW-0328">Glycosyltransferase</keyword>
<dbReference type="GO" id="GO:0005789">
    <property type="term" value="C:endoplasmic reticulum membrane"/>
    <property type="evidence" value="ECO:0007669"/>
    <property type="project" value="UniProtKB-SubCell"/>
</dbReference>